<dbReference type="PANTHER" id="PTHR43334">
    <property type="entry name" value="ACETATE--COA LIGASE [ADP-FORMING]"/>
    <property type="match status" value="1"/>
</dbReference>
<dbReference type="PROSITE" id="PS50975">
    <property type="entry name" value="ATP_GRASP"/>
    <property type="match status" value="1"/>
</dbReference>
<dbReference type="GO" id="GO:0016874">
    <property type="term" value="F:ligase activity"/>
    <property type="evidence" value="ECO:0007669"/>
    <property type="project" value="UniProtKB-KW"/>
</dbReference>
<dbReference type="PANTHER" id="PTHR43334:SF1">
    <property type="entry name" value="3-HYDROXYPROPIONATE--COA LIGASE [ADP-FORMING]"/>
    <property type="match status" value="1"/>
</dbReference>
<dbReference type="PROSITE" id="PS51186">
    <property type="entry name" value="GNAT"/>
    <property type="match status" value="1"/>
</dbReference>
<reference evidence="9" key="1">
    <citation type="submission" date="2017-08" db="EMBL/GenBank/DDBJ databases">
        <title>Direct submision.</title>
        <authorList>
            <person name="Kim S.-J."/>
            <person name="Rhee S.-K."/>
        </authorList>
    </citation>
    <scope>NUCLEOTIDE SEQUENCE [LARGE SCALE GENOMIC DNA]</scope>
    <source>
        <strain evidence="9">GI5</strain>
    </source>
</reference>
<evidence type="ECO:0000259" key="6">
    <source>
        <dbReference type="PROSITE" id="PS50975"/>
    </source>
</evidence>
<dbReference type="InterPro" id="IPR036291">
    <property type="entry name" value="NAD(P)-bd_dom_sf"/>
</dbReference>
<dbReference type="GO" id="GO:0046872">
    <property type="term" value="F:metal ion binding"/>
    <property type="evidence" value="ECO:0007669"/>
    <property type="project" value="InterPro"/>
</dbReference>
<dbReference type="SUPFAM" id="SSF52210">
    <property type="entry name" value="Succinyl-CoA synthetase domains"/>
    <property type="match status" value="2"/>
</dbReference>
<sequence length="904" mass="100146">MDAVIRSIVRLNIMKKHYLTHFFEPSSIAIIGTGDGGDSIESKLAERLKEQFSGKVWLVHPRHRSLLGSNKVYETIDQVPGRIDLAIIVTPDSLVAEQLERCAGVGIDSVVVLSHLDDRDGFMRSKFVEGLRKQAESLGIRMWGPDCYGFVRPALGIRATLDNVNIRPGKIALISHSGAICRAVTDWAKANGVGFSTIISLEQAAGVYAGDILDYLVIDQQTECILIYAEGVQDSRGFLSGLRGVARSKPVIVMKTGRHGEDSGQHLSHTGALIGNDYVFDAALERAGIVRANSLTDLFLAARAFPIHRSVRGENIGIISHGLGPAIMACDKAFDLGLPLAQLSNESSVKLAQLRSMDASSNPVYSSRFGLNEEFMEACEIIAKDKSVDFLVVVLTPPRGKVLRDVDERLHRIQKASFKPIVVCCMGGDNIASIRKSLQERGIPVFSSPENAIKAAKYLTTYFKNRTYLIQAPASMEQHVSPDIEGARLIIEGVLQEGRKVLNQMESRAVLKAFNIPINPSWNTHSANEALVAAESVGFPVALKINSPDISHKVDFSGVSLNVMNAQAVRSAYKKLVDDVKQTKPDARIEGVIVEHMVTSAANRELLLGIKNDSIFGPVIVFGHGGTMVEVMNDIAISLPPLNSLLAKTLIQSPKVSKMLDSFRNMPAANHAELERIILRLSEIACELPWVRNLDINPLVLNDKSAMVLDAVIEVDYLPPAQRRYEHMAIHPYPVYLETNWQMKNGTDVVIRPIRPEDAELEKAFIESLSERSRYYRFMHNVKRVTPEMLARFTQIDYHREMALVALVKEPGGWHEIGVSRYVLNPDGVSCEFAVVVSDQWHRTGIGYKLMELLIEAARNKGLKVMDGIVLRDNVPMRKLARSMGFEIRDDEKDEDIVYIAKKL</sequence>
<dbReference type="InterPro" id="IPR000182">
    <property type="entry name" value="GNAT_dom"/>
</dbReference>
<dbReference type="GO" id="GO:0005524">
    <property type="term" value="F:ATP binding"/>
    <property type="evidence" value="ECO:0007669"/>
    <property type="project" value="UniProtKB-UniRule"/>
</dbReference>
<dbReference type="SUPFAM" id="SSF51735">
    <property type="entry name" value="NAD(P)-binding Rossmann-fold domains"/>
    <property type="match status" value="1"/>
</dbReference>
<evidence type="ECO:0000256" key="4">
    <source>
        <dbReference type="ARBA" id="ARBA00060888"/>
    </source>
</evidence>
<evidence type="ECO:0000256" key="5">
    <source>
        <dbReference type="PROSITE-ProRule" id="PRU00409"/>
    </source>
</evidence>
<keyword evidence="2 5" id="KW-0547">Nucleotide-binding</keyword>
<evidence type="ECO:0000256" key="3">
    <source>
        <dbReference type="ARBA" id="ARBA00022840"/>
    </source>
</evidence>
<proteinExistence type="inferred from homology"/>
<dbReference type="Gene3D" id="3.30.1490.20">
    <property type="entry name" value="ATP-grasp fold, A domain"/>
    <property type="match status" value="1"/>
</dbReference>
<protein>
    <recommendedName>
        <fullName evidence="10">GNAT family N-acetyltransferase</fullName>
    </recommendedName>
</protein>
<gene>
    <name evidence="8" type="ORF">Kalk_02380</name>
</gene>
<dbReference type="InterPro" id="IPR016102">
    <property type="entry name" value="Succinyl-CoA_synth-like"/>
</dbReference>
<organism evidence="8 9">
    <name type="scientific">Ketobacter alkanivorans</name>
    <dbReference type="NCBI Taxonomy" id="1917421"/>
    <lineage>
        <taxon>Bacteria</taxon>
        <taxon>Pseudomonadati</taxon>
        <taxon>Pseudomonadota</taxon>
        <taxon>Gammaproteobacteria</taxon>
        <taxon>Pseudomonadales</taxon>
        <taxon>Ketobacteraceae</taxon>
        <taxon>Ketobacter</taxon>
    </lineage>
</organism>
<keyword evidence="3 5" id="KW-0067">ATP-binding</keyword>
<dbReference type="InterPro" id="IPR051538">
    <property type="entry name" value="Acyl-CoA_Synth/Transferase"/>
</dbReference>
<evidence type="ECO:0000256" key="1">
    <source>
        <dbReference type="ARBA" id="ARBA00022598"/>
    </source>
</evidence>
<dbReference type="GO" id="GO:0016747">
    <property type="term" value="F:acyltransferase activity, transferring groups other than amino-acyl groups"/>
    <property type="evidence" value="ECO:0007669"/>
    <property type="project" value="InterPro"/>
</dbReference>
<feature type="domain" description="ATP-grasp" evidence="6">
    <location>
        <begin position="508"/>
        <end position="544"/>
    </location>
</feature>
<evidence type="ECO:0000313" key="8">
    <source>
        <dbReference type="EMBL" id="AUM11343.1"/>
    </source>
</evidence>
<name>A0A2K9LGH7_9GAMM</name>
<keyword evidence="9" id="KW-1185">Reference proteome</keyword>
<dbReference type="InterPro" id="IPR003781">
    <property type="entry name" value="CoA-bd"/>
</dbReference>
<dbReference type="AlphaFoldDB" id="A0A2K9LGH7"/>
<dbReference type="FunFam" id="3.30.1490.20:FF:000020">
    <property type="entry name" value="Protein lysine acetyltransferase"/>
    <property type="match status" value="1"/>
</dbReference>
<dbReference type="Pfam" id="PF13549">
    <property type="entry name" value="ATP-grasp_5"/>
    <property type="match status" value="1"/>
</dbReference>
<dbReference type="Proteomes" id="UP000235116">
    <property type="component" value="Chromosome"/>
</dbReference>
<dbReference type="Gene3D" id="3.30.470.20">
    <property type="entry name" value="ATP-grasp fold, B domain"/>
    <property type="match status" value="1"/>
</dbReference>
<dbReference type="Pfam" id="PF13607">
    <property type="entry name" value="Succ_CoA_lig"/>
    <property type="match status" value="1"/>
</dbReference>
<accession>A0A2K9LGH7</accession>
<dbReference type="EMBL" id="CP022684">
    <property type="protein sequence ID" value="AUM11343.1"/>
    <property type="molecule type" value="Genomic_DNA"/>
</dbReference>
<dbReference type="KEGG" id="kak:Kalk_02380"/>
<dbReference type="InterPro" id="IPR011761">
    <property type="entry name" value="ATP-grasp"/>
</dbReference>
<comment type="similarity">
    <text evidence="4">In the N-terminal section; belongs to the acetate CoA ligase alpha subunit family.</text>
</comment>
<keyword evidence="1" id="KW-0436">Ligase</keyword>
<evidence type="ECO:0000256" key="2">
    <source>
        <dbReference type="ARBA" id="ARBA00022741"/>
    </source>
</evidence>
<dbReference type="Gene3D" id="3.40.50.261">
    <property type="entry name" value="Succinyl-CoA synthetase domains"/>
    <property type="match status" value="2"/>
</dbReference>
<dbReference type="SUPFAM" id="SSF55729">
    <property type="entry name" value="Acyl-CoA N-acyltransferases (Nat)"/>
    <property type="match status" value="1"/>
</dbReference>
<feature type="domain" description="N-acetyltransferase" evidence="7">
    <location>
        <begin position="749"/>
        <end position="904"/>
    </location>
</feature>
<evidence type="ECO:0000259" key="7">
    <source>
        <dbReference type="PROSITE" id="PS51186"/>
    </source>
</evidence>
<dbReference type="InterPro" id="IPR032875">
    <property type="entry name" value="Succ_CoA_lig_flav_dom"/>
</dbReference>
<dbReference type="InterPro" id="IPR016181">
    <property type="entry name" value="Acyl_CoA_acyltransferase"/>
</dbReference>
<dbReference type="SUPFAM" id="SSF56059">
    <property type="entry name" value="Glutathione synthetase ATP-binding domain-like"/>
    <property type="match status" value="1"/>
</dbReference>
<dbReference type="Pfam" id="PF00583">
    <property type="entry name" value="Acetyltransf_1"/>
    <property type="match status" value="1"/>
</dbReference>
<dbReference type="Gene3D" id="3.40.630.30">
    <property type="match status" value="1"/>
</dbReference>
<dbReference type="SMART" id="SM00881">
    <property type="entry name" value="CoA_binding"/>
    <property type="match status" value="1"/>
</dbReference>
<evidence type="ECO:0008006" key="10">
    <source>
        <dbReference type="Google" id="ProtNLM"/>
    </source>
</evidence>
<dbReference type="Pfam" id="PF13380">
    <property type="entry name" value="CoA_binding_2"/>
    <property type="match status" value="1"/>
</dbReference>
<evidence type="ECO:0000313" key="9">
    <source>
        <dbReference type="Proteomes" id="UP000235116"/>
    </source>
</evidence>
<dbReference type="Gene3D" id="3.40.50.720">
    <property type="entry name" value="NAD(P)-binding Rossmann-like Domain"/>
    <property type="match status" value="1"/>
</dbReference>
<dbReference type="InterPro" id="IPR013815">
    <property type="entry name" value="ATP_grasp_subdomain_1"/>
</dbReference>